<dbReference type="Proteomes" id="UP001363460">
    <property type="component" value="Chromosome"/>
</dbReference>
<protein>
    <submittedName>
        <fullName evidence="1">Uncharacterized protein</fullName>
    </submittedName>
</protein>
<reference evidence="1 2" key="1">
    <citation type="submission" date="2024-02" db="EMBL/GenBank/DDBJ databases">
        <title>Distribution and functional of Brevundimonas-related endobacteria within Verticillium dahliae.</title>
        <authorList>
            <person name="Zeng H."/>
        </authorList>
    </citation>
    <scope>NUCLEOTIDE SEQUENCE [LARGE SCALE GENOMIC DNA]</scope>
    <source>
        <strain evidence="1 2">TRM 44200</strain>
    </source>
</reference>
<keyword evidence="2" id="KW-1185">Reference proteome</keyword>
<dbReference type="RefSeq" id="WP_338577687.1">
    <property type="nucleotide sequence ID" value="NZ_CP146369.1"/>
</dbReference>
<gene>
    <name evidence="1" type="ORF">V8J38_01950</name>
</gene>
<evidence type="ECO:0000313" key="1">
    <source>
        <dbReference type="EMBL" id="WWT55225.1"/>
    </source>
</evidence>
<dbReference type="EMBL" id="CP146369">
    <property type="protein sequence ID" value="WWT55225.1"/>
    <property type="molecule type" value="Genomic_DNA"/>
</dbReference>
<accession>A0ABZ2ICC7</accession>
<proteinExistence type="predicted"/>
<evidence type="ECO:0000313" key="2">
    <source>
        <dbReference type="Proteomes" id="UP001363460"/>
    </source>
</evidence>
<name>A0ABZ2ICC7_9CAUL</name>
<sequence length="488" mass="55656">MPGFFSDVFDVPASLVEDYGAVDVSLIADLPLFVDPFLLFNSAKPEYQELHDEIVAYLAFLKRRSDAGGVTKGDLIGLYCFSEVKQNWFGYCELGNNGSGLGLDFAKQLHRSLAFIFNDIGSEGVTRGTHLEKVCLIKDGVGRDNISDFATNLIKHYLLSFTQDFAIEYIDKSKRRKFPVRRARFNYNLESWVTETYELPYFDGDFVLLTPRDILTKDETWINQRDMIDRFHDIPASVPNPQLKSEVFNYFHRQLRQVDDEPTAKERREAAYATLAEYPWLIDFYIKLKEDSGNEAVSVSEEKLLFAQLIFNEAVKTISLALPDDFYAKPPLGTLSEAHARLAYLKHVIEDQGGHRFFYLGGKPLQREADLHVLYRLVWYGTRSDFGAEANDGRGPVDFKISYGAKDKTLVEFKLAKNKALRKNLQKQVEIYKKASDAQHGIKAIVYFSAEELERVQEILFDLKLENDPNVVLIDAREDNKPSGSKAG</sequence>
<organism evidence="1 2">
    <name type="scientific">Brevundimonas olei</name>
    <dbReference type="NCBI Taxonomy" id="657642"/>
    <lineage>
        <taxon>Bacteria</taxon>
        <taxon>Pseudomonadati</taxon>
        <taxon>Pseudomonadota</taxon>
        <taxon>Alphaproteobacteria</taxon>
        <taxon>Caulobacterales</taxon>
        <taxon>Caulobacteraceae</taxon>
        <taxon>Brevundimonas</taxon>
    </lineage>
</organism>